<dbReference type="PANTHER" id="PTHR43179">
    <property type="entry name" value="RHAMNOSYLTRANSFERASE WBBL"/>
    <property type="match status" value="1"/>
</dbReference>
<reference evidence="5 6" key="1">
    <citation type="journal article" date="2020" name="Int. J. Syst. Evol. Microbiol.">
        <title>Novel acetic acid bacteria from cider fermentations: Acetobacter conturbans sp. nov. and Acetobacter fallax sp. nov.</title>
        <authorList>
            <person name="Sombolestani A.S."/>
            <person name="Cleenwerck I."/>
            <person name="Cnockaert M."/>
            <person name="Borremans W."/>
            <person name="Wieme A.D."/>
            <person name="De Vuyst L."/>
            <person name="Vandamme P."/>
        </authorList>
    </citation>
    <scope>NUCLEOTIDE SEQUENCE [LARGE SCALE GENOMIC DNA]</scope>
    <source>
        <strain evidence="5 6">LMG 30640</strain>
    </source>
</reference>
<dbReference type="EMBL" id="WOTB01000007">
    <property type="protein sequence ID" value="NHN84450.1"/>
    <property type="molecule type" value="Genomic_DNA"/>
</dbReference>
<evidence type="ECO:0000313" key="6">
    <source>
        <dbReference type="Proteomes" id="UP000635278"/>
    </source>
</evidence>
<sequence length="1163" mass="126633">MLLARTVRSDRGSRAGRRRTAGDDKPDSSEEAARALLPETENLGSEPAARRRTALSPAGLVSQEDRAVWQRWADEQAQESFRQGQQSWEKGDQAAAMRWLERAHRMAPKSPNVAFFLAVVRQANGFGSAAIDLLRTLTRRYDFRQGWSLLAASLLRAGCPDEAAEALSEALSRHACDDDLARLADLITAEAQLPGWCGIDDRGTVRLGGAILSSLAPLSSESTRATPEKGRTRGRSRPVQKTLPAGLSIEIDGITDKLAIFTDGLLWPAVTEKDPACSGPWGRTDTVSVKVSGRPLPGSPLRPSVAMQTEGFVQAGPEGLTGWVWHPNNPERPPIIRIADATTGDMLFSLTVETFSDDVSSDIPVARYRAFSIPQSDLPDGPVHVFNEAGNDLAGSPIDAGLERRAAIWAARQANLAAARNDRVSDPPPPFLPVPVATTPCAKPPVSSRFAAGTRPDIIVIVPVYRDLIRTRSCLESLLASLPAGKNRPAAKTHVLIIDDASPEPGMTEMLGEIARDNRVTVHRNARNLGFSASVNIGLQMALPAKTRNRRPGTDRGCDVVLLNSDTLVAEGWLEELQTVAWSDAAIGTVTPLSGDATIMSYPDLAGNAVPTAPQTLRTMRMARAVNGGTAVDVPTAHGFCMYIRHDCLTQTGLFRADLFAQGYGEENDFSLRARCFGWRNVAAPGAYVAHVGSVSFGGTRNALLTRNLGLLNRLHPGYDALISAHVALDPLFEARRRIDLLRWRLDRDAGIPAKRGTNRKSRDRKTDSSRSSVILVTHDYGGGVERVVSERARRLREEGIRPIVVRPVEGGCRVEGWRSPEQRREPSGDAKQADAASGLYPNLRFRLPAEWPMLLRLLTADPVLHIEWHHASGHHMAMRELAAEIGAPYDVYVHDYIWFCPRISLMGPAGRYCGEPDTAECEICVTTLGRNVGDDIPVADYVARSAKELKSARTVITPSEDAARRMRRHFPGLPCRVEQPEDDRPDLDLTQFSSLMTDGRAELPAPVAMLRPDRFRICVVGAIGREKGYDVLLEAARDAREKALPLDYIVVGHTPDDQALMETGHVYVTGAYKEEEAVSLVRAQQADYGLIPSVWPETWCLALGVAWRAGLRVAAFDLGAVADRIRATERGVVLPPGISAARLNVILISLCQRSAGTSALYG</sequence>
<dbReference type="Pfam" id="PF13641">
    <property type="entry name" value="Glyco_tranf_2_3"/>
    <property type="match status" value="1"/>
</dbReference>
<dbReference type="InterPro" id="IPR029044">
    <property type="entry name" value="Nucleotide-diphossugar_trans"/>
</dbReference>
<dbReference type="Pfam" id="PF13692">
    <property type="entry name" value="Glyco_trans_1_4"/>
    <property type="match status" value="1"/>
</dbReference>
<dbReference type="SUPFAM" id="SSF48452">
    <property type="entry name" value="TPR-like"/>
    <property type="match status" value="1"/>
</dbReference>
<dbReference type="Gene3D" id="1.25.40.10">
    <property type="entry name" value="Tetratricopeptide repeat domain"/>
    <property type="match status" value="1"/>
</dbReference>
<evidence type="ECO:0000313" key="5">
    <source>
        <dbReference type="EMBL" id="NHN84450.1"/>
    </source>
</evidence>
<organism evidence="5 6">
    <name type="scientific">Acetobacter musti</name>
    <dbReference type="NCBI Taxonomy" id="864732"/>
    <lineage>
        <taxon>Bacteria</taxon>
        <taxon>Pseudomonadati</taxon>
        <taxon>Pseudomonadota</taxon>
        <taxon>Alphaproteobacteria</taxon>
        <taxon>Acetobacterales</taxon>
        <taxon>Acetobacteraceae</taxon>
        <taxon>Acetobacter</taxon>
    </lineage>
</organism>
<dbReference type="Proteomes" id="UP000635278">
    <property type="component" value="Unassembled WGS sequence"/>
</dbReference>
<feature type="compositionally biased region" description="Basic and acidic residues" evidence="4">
    <location>
        <begin position="20"/>
        <end position="33"/>
    </location>
</feature>
<evidence type="ECO:0000256" key="2">
    <source>
        <dbReference type="ARBA" id="ARBA00022676"/>
    </source>
</evidence>
<comment type="similarity">
    <text evidence="1">Belongs to the glycosyltransferase 2 family.</text>
</comment>
<dbReference type="PANTHER" id="PTHR43179:SF12">
    <property type="entry name" value="GALACTOFURANOSYLTRANSFERASE GLFT2"/>
    <property type="match status" value="1"/>
</dbReference>
<protein>
    <submittedName>
        <fullName evidence="5">Glycosyltransferase</fullName>
    </submittedName>
</protein>
<feature type="region of interest" description="Disordered" evidence="4">
    <location>
        <begin position="219"/>
        <end position="239"/>
    </location>
</feature>
<dbReference type="InterPro" id="IPR011990">
    <property type="entry name" value="TPR-like_helical_dom_sf"/>
</dbReference>
<keyword evidence="2" id="KW-0328">Glycosyltransferase</keyword>
<proteinExistence type="inferred from homology"/>
<accession>A0ABX0JN79</accession>
<evidence type="ECO:0000256" key="4">
    <source>
        <dbReference type="SAM" id="MobiDB-lite"/>
    </source>
</evidence>
<dbReference type="Gene3D" id="3.40.50.2000">
    <property type="entry name" value="Glycogen Phosphorylase B"/>
    <property type="match status" value="2"/>
</dbReference>
<name>A0ABX0JN79_9PROT</name>
<comment type="caution">
    <text evidence="5">The sequence shown here is derived from an EMBL/GenBank/DDBJ whole genome shotgun (WGS) entry which is preliminary data.</text>
</comment>
<gene>
    <name evidence="5" type="ORF">GOB93_07300</name>
</gene>
<evidence type="ECO:0000256" key="1">
    <source>
        <dbReference type="ARBA" id="ARBA00006739"/>
    </source>
</evidence>
<evidence type="ECO:0000256" key="3">
    <source>
        <dbReference type="ARBA" id="ARBA00022679"/>
    </source>
</evidence>
<dbReference type="SUPFAM" id="SSF53448">
    <property type="entry name" value="Nucleotide-diphospho-sugar transferases"/>
    <property type="match status" value="1"/>
</dbReference>
<dbReference type="Gene3D" id="3.90.550.10">
    <property type="entry name" value="Spore Coat Polysaccharide Biosynthesis Protein SpsA, Chain A"/>
    <property type="match status" value="1"/>
</dbReference>
<keyword evidence="6" id="KW-1185">Reference proteome</keyword>
<keyword evidence="3" id="KW-0808">Transferase</keyword>
<feature type="region of interest" description="Disordered" evidence="4">
    <location>
        <begin position="1"/>
        <end position="57"/>
    </location>
</feature>
<dbReference type="SUPFAM" id="SSF53756">
    <property type="entry name" value="UDP-Glycosyltransferase/glycogen phosphorylase"/>
    <property type="match status" value="1"/>
</dbReference>